<evidence type="ECO:0000313" key="2">
    <source>
        <dbReference type="EMBL" id="WBW63661.1"/>
    </source>
</evidence>
<sequence length="203" mass="22093">MDPITLSTIASVLLKAGPSLVRTVGGWFGSESTTAKAADSVASIVETVNGAINPADQQRVLEQKLAQLPPEQLVQLEGLRVQLQQFQLERDKAQMADKQAAQHEQQETIRNGDNATDEYVRQTRPLMARLSLYSSIAYVFFMSLGQQAGAVAGAFGHAFSMPEPDWDIALMLATPALGYLGFRTLDGFARYSKSSKDKVMVGK</sequence>
<organism evidence="2 3">
    <name type="scientific">Klebsiella electrica</name>
    <dbReference type="NCBI Taxonomy" id="1259973"/>
    <lineage>
        <taxon>Bacteria</taxon>
        <taxon>Pseudomonadati</taxon>
        <taxon>Pseudomonadota</taxon>
        <taxon>Gammaproteobacteria</taxon>
        <taxon>Enterobacterales</taxon>
        <taxon>Enterobacteriaceae</taxon>
        <taxon>Klebsiella/Raoultella group</taxon>
        <taxon>Klebsiella</taxon>
    </lineage>
</organism>
<protein>
    <recommendedName>
        <fullName evidence="4">Holin of 3TMs, for gene-transfer release</fullName>
    </recommendedName>
</protein>
<evidence type="ECO:0000256" key="1">
    <source>
        <dbReference type="SAM" id="Phobius"/>
    </source>
</evidence>
<keyword evidence="1" id="KW-0472">Membrane</keyword>
<reference evidence="2 3" key="1">
    <citation type="journal article" date="2023" name="Microbiol. Resour. Announc.">
        <title>Complete Genome Sequence of the First Colistin-Resistant Raoultella electrica Strain.</title>
        <authorList>
            <person name="Aldeia C."/>
            <person name="Campos-Madueno E.I."/>
            <person name="Sendi P."/>
            <person name="Endimiani A."/>
        </authorList>
    </citation>
    <scope>NUCLEOTIDE SEQUENCE [LARGE SCALE GENOMIC DNA]</scope>
    <source>
        <strain evidence="2 3">S2-IND-01-C</strain>
    </source>
</reference>
<name>A0AAJ5QXF7_9ENTR</name>
<dbReference type="RefSeq" id="WP_096000224.1">
    <property type="nucleotide sequence ID" value="NZ_CP112887.1"/>
</dbReference>
<evidence type="ECO:0000313" key="3">
    <source>
        <dbReference type="Proteomes" id="UP001210130"/>
    </source>
</evidence>
<keyword evidence="1" id="KW-0812">Transmembrane</keyword>
<keyword evidence="1" id="KW-1133">Transmembrane helix</keyword>
<dbReference type="AlphaFoldDB" id="A0AAJ5QXF7"/>
<evidence type="ECO:0008006" key="4">
    <source>
        <dbReference type="Google" id="ProtNLM"/>
    </source>
</evidence>
<proteinExistence type="predicted"/>
<dbReference type="Proteomes" id="UP001210130">
    <property type="component" value="Chromosome"/>
</dbReference>
<gene>
    <name evidence="2" type="ORF">OR613_12600</name>
</gene>
<dbReference type="EMBL" id="CP112887">
    <property type="protein sequence ID" value="WBW63661.1"/>
    <property type="molecule type" value="Genomic_DNA"/>
</dbReference>
<feature type="transmembrane region" description="Helical" evidence="1">
    <location>
        <begin position="168"/>
        <end position="185"/>
    </location>
</feature>
<accession>A0AAJ5QXF7</accession>
<feature type="transmembrane region" description="Helical" evidence="1">
    <location>
        <begin position="130"/>
        <end position="156"/>
    </location>
</feature>
<keyword evidence="3" id="KW-1185">Reference proteome</keyword>